<organism evidence="1 2">
    <name type="scientific">Geodia barretti</name>
    <name type="common">Barrett's horny sponge</name>
    <dbReference type="NCBI Taxonomy" id="519541"/>
    <lineage>
        <taxon>Eukaryota</taxon>
        <taxon>Metazoa</taxon>
        <taxon>Porifera</taxon>
        <taxon>Demospongiae</taxon>
        <taxon>Heteroscleromorpha</taxon>
        <taxon>Tetractinellida</taxon>
        <taxon>Astrophorina</taxon>
        <taxon>Geodiidae</taxon>
        <taxon>Geodia</taxon>
    </lineage>
</organism>
<comment type="caution">
    <text evidence="1">The sequence shown here is derived from an EMBL/GenBank/DDBJ whole genome shotgun (WGS) entry which is preliminary data.</text>
</comment>
<dbReference type="SUPFAM" id="SSF48576">
    <property type="entry name" value="Terpenoid synthases"/>
    <property type="match status" value="1"/>
</dbReference>
<dbReference type="InterPro" id="IPR008949">
    <property type="entry name" value="Isoprenoid_synthase_dom_sf"/>
</dbReference>
<dbReference type="Pfam" id="PF00494">
    <property type="entry name" value="SQS_PSY"/>
    <property type="match status" value="1"/>
</dbReference>
<dbReference type="Proteomes" id="UP001174909">
    <property type="component" value="Unassembled WGS sequence"/>
</dbReference>
<dbReference type="InterPro" id="IPR002060">
    <property type="entry name" value="Squ/phyt_synthse"/>
</dbReference>
<keyword evidence="2" id="KW-1185">Reference proteome</keyword>
<accession>A0AA35WUI8</accession>
<evidence type="ECO:0000313" key="1">
    <source>
        <dbReference type="EMBL" id="CAI8027072.1"/>
    </source>
</evidence>
<reference evidence="1" key="1">
    <citation type="submission" date="2023-03" db="EMBL/GenBank/DDBJ databases">
        <authorList>
            <person name="Steffen K."/>
            <person name="Cardenas P."/>
        </authorList>
    </citation>
    <scope>NUCLEOTIDE SEQUENCE</scope>
</reference>
<protein>
    <submittedName>
        <fullName evidence="1">NADH dehydrogenase (Ubiquinone) complex I, assembly factor 6</fullName>
    </submittedName>
</protein>
<proteinExistence type="predicted"/>
<evidence type="ECO:0000313" key="2">
    <source>
        <dbReference type="Proteomes" id="UP001174909"/>
    </source>
</evidence>
<sequence length="398" mass="44784">MSLLLLVTLRRFDHEHYLCCLLLPQGSRASSIALRALNVELAQVSHYLLCKMYIDFCQSSTNNSRVCPNISNLPSQHFGTAGSSVANQIARMEYRCPSFGRIHCKVKDVVSDKRIGEMRIQFWRDTIDLAFKGTPPQHPVAKELSLAIHRHQLSKHWLTRLLDARERELGVSTHLTTSDLEHHAEWTSSSLLYLTLQTLGVQDVSSDHAASHVGKAETITTLLRAVPYHLSRRTVHIPMDIISRHGASQEDFLRGEATQAVKDATFDLASLANTHLQRSRSMKTQLPKTSLRALLPATTCDGFLRRLQDADFNPFHPPLASKDPMLSCVLFNPDNVLETVKGVEDWWSEGDYHCLGGGLGYWLAVSEQKRREIQQQYGDPDEQKMKLIECTSLPHGSG</sequence>
<name>A0AA35WUI8_GEOBA</name>
<gene>
    <name evidence="1" type="ORF">GBAR_LOCUS15493</name>
</gene>
<dbReference type="EMBL" id="CASHTH010002256">
    <property type="protein sequence ID" value="CAI8027072.1"/>
    <property type="molecule type" value="Genomic_DNA"/>
</dbReference>
<dbReference type="AlphaFoldDB" id="A0AA35WUI8"/>
<dbReference type="Gene3D" id="1.10.600.10">
    <property type="entry name" value="Farnesyl Diphosphate Synthase"/>
    <property type="match status" value="1"/>
</dbReference>